<evidence type="ECO:0000256" key="5">
    <source>
        <dbReference type="ARBA" id="ARBA00014447"/>
    </source>
</evidence>
<dbReference type="PANTHER" id="PTHR34917:SF1">
    <property type="entry name" value="RBPJ-INTERACTING AND TUBULIN-ASSOCIATED PROTEIN 1"/>
    <property type="match status" value="1"/>
</dbReference>
<keyword evidence="7" id="KW-0524">Neurogenesis</keyword>
<evidence type="ECO:0000313" key="13">
    <source>
        <dbReference type="Proteomes" id="UP000515159"/>
    </source>
</evidence>
<dbReference type="PANTHER" id="PTHR34917">
    <property type="entry name" value="RBPJ-INTERACTING AND TUBULIN-ASSOCIATED PROTEIN 1"/>
    <property type="match status" value="1"/>
</dbReference>
<evidence type="ECO:0000256" key="3">
    <source>
        <dbReference type="ARBA" id="ARBA00010906"/>
    </source>
</evidence>
<evidence type="ECO:0000256" key="4">
    <source>
        <dbReference type="ARBA" id="ARBA00011667"/>
    </source>
</evidence>
<dbReference type="OrthoDB" id="10061257at2759"/>
<dbReference type="InParanoid" id="A0A6P8S1A5"/>
<comment type="function">
    <text evidence="10">Tubulin-binding protein that acts as a negative regulator of Notch signaling pathway. Shuttles between the cytoplasm and the nucleus and mediates the nuclear export of RBPJ/RBPSUH, thereby preventing the interaction between RBPJ/RBPSUH and NICD product of Notch proteins (Notch intracellular domain), leading to down-regulate Notch-mediated transcription. May play a role in neurogenesis.</text>
</comment>
<evidence type="ECO:0000256" key="10">
    <source>
        <dbReference type="ARBA" id="ARBA00024957"/>
    </source>
</evidence>
<dbReference type="GO" id="GO:0045746">
    <property type="term" value="P:negative regulation of Notch signaling pathway"/>
    <property type="evidence" value="ECO:0007669"/>
    <property type="project" value="TreeGrafter"/>
</dbReference>
<proteinExistence type="inferred from homology"/>
<feature type="region of interest" description="Disordered" evidence="12">
    <location>
        <begin position="67"/>
        <end position="89"/>
    </location>
</feature>
<keyword evidence="6" id="KW-0963">Cytoplasm</keyword>
<keyword evidence="9" id="KW-0539">Nucleus</keyword>
<dbReference type="Proteomes" id="UP000515159">
    <property type="component" value="Chromosome 8"/>
</dbReference>
<comment type="subunit">
    <text evidence="4">Interacts with RBPJ/RBPSUH.</text>
</comment>
<dbReference type="FunCoup" id="A0A6P8S1A5">
    <property type="interactions" value="618"/>
</dbReference>
<dbReference type="GO" id="GO:0005737">
    <property type="term" value="C:cytoplasm"/>
    <property type="evidence" value="ECO:0007669"/>
    <property type="project" value="UniProtKB-SubCell"/>
</dbReference>
<gene>
    <name evidence="14" type="primary">RITA1</name>
</gene>
<sequence>MSTDLMITGIQAFRMPRKVRSAHHVKSSTSFVDETLFRSPHRSGRLSVPDFDPPWTENIVEQKPLLWSPQTPNGIKDPNVSKTPSPGGTLRKYRLKNHFPSYCDETLFGQKKEEPEWEAPWVKKKEKPKLRPLLWIPLSTPKLQIKRPVHFNQLPLKAIHSQSPTSNLVDLKPTYKTADLLDSPTLNLECRHSNSLNHLQKEKPSVFHPSPNHCPPARVRSSSFSESKCLARTVPMNSVQYRPPWR</sequence>
<dbReference type="Pfam" id="PF17066">
    <property type="entry name" value="RITA"/>
    <property type="match status" value="1"/>
</dbReference>
<accession>A0A6P8S1A5</accession>
<evidence type="ECO:0000256" key="9">
    <source>
        <dbReference type="ARBA" id="ARBA00023242"/>
    </source>
</evidence>
<evidence type="ECO:0000256" key="1">
    <source>
        <dbReference type="ARBA" id="ARBA00004123"/>
    </source>
</evidence>
<dbReference type="GeneID" id="117365532"/>
<dbReference type="GO" id="GO:0007399">
    <property type="term" value="P:nervous system development"/>
    <property type="evidence" value="ECO:0007669"/>
    <property type="project" value="UniProtKB-KW"/>
</dbReference>
<evidence type="ECO:0000256" key="11">
    <source>
        <dbReference type="ARBA" id="ARBA00031318"/>
    </source>
</evidence>
<evidence type="ECO:0000256" key="8">
    <source>
        <dbReference type="ARBA" id="ARBA00022976"/>
    </source>
</evidence>
<name>A0A6P8S1A5_GEOSA</name>
<protein>
    <recommendedName>
        <fullName evidence="5">RBPJ-interacting and tubulin-associated protein 1</fullName>
    </recommendedName>
    <alternativeName>
        <fullName evidence="11">RBPJ-interacting and tubulin-associated protein</fullName>
    </alternativeName>
</protein>
<dbReference type="GO" id="GO:0007219">
    <property type="term" value="P:Notch signaling pathway"/>
    <property type="evidence" value="ECO:0007669"/>
    <property type="project" value="UniProtKB-KW"/>
</dbReference>
<dbReference type="GO" id="GO:0015631">
    <property type="term" value="F:tubulin binding"/>
    <property type="evidence" value="ECO:0007669"/>
    <property type="project" value="InterPro"/>
</dbReference>
<dbReference type="InterPro" id="IPR031418">
    <property type="entry name" value="RITA1"/>
</dbReference>
<keyword evidence="13" id="KW-1185">Reference proteome</keyword>
<dbReference type="RefSeq" id="XP_033811905.1">
    <property type="nucleotide sequence ID" value="XM_033956014.1"/>
</dbReference>
<dbReference type="CTD" id="84934"/>
<reference evidence="14" key="1">
    <citation type="submission" date="2025-08" db="UniProtKB">
        <authorList>
            <consortium name="RefSeq"/>
        </authorList>
    </citation>
    <scope>IDENTIFICATION</scope>
</reference>
<evidence type="ECO:0000256" key="2">
    <source>
        <dbReference type="ARBA" id="ARBA00004496"/>
    </source>
</evidence>
<comment type="subcellular location">
    <subcellularLocation>
        <location evidence="2">Cytoplasm</location>
    </subcellularLocation>
    <subcellularLocation>
        <location evidence="1">Nucleus</location>
    </subcellularLocation>
</comment>
<evidence type="ECO:0000256" key="6">
    <source>
        <dbReference type="ARBA" id="ARBA00022490"/>
    </source>
</evidence>
<dbReference type="GO" id="GO:0005634">
    <property type="term" value="C:nucleus"/>
    <property type="evidence" value="ECO:0007669"/>
    <property type="project" value="UniProtKB-SubCell"/>
</dbReference>
<evidence type="ECO:0000256" key="7">
    <source>
        <dbReference type="ARBA" id="ARBA00022902"/>
    </source>
</evidence>
<dbReference type="GO" id="GO:0051168">
    <property type="term" value="P:nuclear export"/>
    <property type="evidence" value="ECO:0007669"/>
    <property type="project" value="InterPro"/>
</dbReference>
<dbReference type="KEGG" id="gsh:117365532"/>
<comment type="similarity">
    <text evidence="3">Belongs to the RITA family.</text>
</comment>
<keyword evidence="8" id="KW-0914">Notch signaling pathway</keyword>
<organism evidence="13 14">
    <name type="scientific">Geotrypetes seraphini</name>
    <name type="common">Gaboon caecilian</name>
    <name type="synonym">Caecilia seraphini</name>
    <dbReference type="NCBI Taxonomy" id="260995"/>
    <lineage>
        <taxon>Eukaryota</taxon>
        <taxon>Metazoa</taxon>
        <taxon>Chordata</taxon>
        <taxon>Craniata</taxon>
        <taxon>Vertebrata</taxon>
        <taxon>Euteleostomi</taxon>
        <taxon>Amphibia</taxon>
        <taxon>Gymnophiona</taxon>
        <taxon>Geotrypetes</taxon>
    </lineage>
</organism>
<evidence type="ECO:0000313" key="14">
    <source>
        <dbReference type="RefSeq" id="XP_033811905.1"/>
    </source>
</evidence>
<dbReference type="AlphaFoldDB" id="A0A6P8S1A5"/>
<evidence type="ECO:0000256" key="12">
    <source>
        <dbReference type="SAM" id="MobiDB-lite"/>
    </source>
</evidence>